<feature type="compositionally biased region" description="Basic residues" evidence="1">
    <location>
        <begin position="15"/>
        <end position="24"/>
    </location>
</feature>
<dbReference type="EMBL" id="CAJVRM010000049">
    <property type="protein sequence ID" value="CAG8972608.1"/>
    <property type="molecule type" value="Genomic_DNA"/>
</dbReference>
<sequence length="115" mass="13129">MHITFSTTNQQKTPAQHKIKHIKLPQHPQPPTVLRLQNAKRCTTQHDPQLKRTSELGLRGTLQYETTRSYEETGAVMHIPYLSPTQIQYHTFNLTGEGERKDVSVGKEKPVTSVI</sequence>
<comment type="caution">
    <text evidence="2">The sequence shown here is derived from an EMBL/GenBank/DDBJ whole genome shotgun (WGS) entry which is preliminary data.</text>
</comment>
<feature type="compositionally biased region" description="Polar residues" evidence="1">
    <location>
        <begin position="1"/>
        <end position="14"/>
    </location>
</feature>
<organism evidence="2 3">
    <name type="scientific">Hymenoscyphus albidus</name>
    <dbReference type="NCBI Taxonomy" id="595503"/>
    <lineage>
        <taxon>Eukaryota</taxon>
        <taxon>Fungi</taxon>
        <taxon>Dikarya</taxon>
        <taxon>Ascomycota</taxon>
        <taxon>Pezizomycotina</taxon>
        <taxon>Leotiomycetes</taxon>
        <taxon>Helotiales</taxon>
        <taxon>Helotiaceae</taxon>
        <taxon>Hymenoscyphus</taxon>
    </lineage>
</organism>
<dbReference type="Proteomes" id="UP000701801">
    <property type="component" value="Unassembled WGS sequence"/>
</dbReference>
<accession>A0A9N9LEH3</accession>
<reference evidence="2" key="1">
    <citation type="submission" date="2021-07" db="EMBL/GenBank/DDBJ databases">
        <authorList>
            <person name="Durling M."/>
        </authorList>
    </citation>
    <scope>NUCLEOTIDE SEQUENCE</scope>
</reference>
<evidence type="ECO:0000313" key="3">
    <source>
        <dbReference type="Proteomes" id="UP000701801"/>
    </source>
</evidence>
<name>A0A9N9LEH3_9HELO</name>
<dbReference type="AlphaFoldDB" id="A0A9N9LEH3"/>
<keyword evidence="3" id="KW-1185">Reference proteome</keyword>
<gene>
    <name evidence="2" type="ORF">HYALB_00005377</name>
</gene>
<proteinExistence type="predicted"/>
<evidence type="ECO:0000313" key="2">
    <source>
        <dbReference type="EMBL" id="CAG8972608.1"/>
    </source>
</evidence>
<feature type="region of interest" description="Disordered" evidence="1">
    <location>
        <begin position="1"/>
        <end position="31"/>
    </location>
</feature>
<evidence type="ECO:0000256" key="1">
    <source>
        <dbReference type="SAM" id="MobiDB-lite"/>
    </source>
</evidence>
<protein>
    <submittedName>
        <fullName evidence="2">Uncharacterized protein</fullName>
    </submittedName>
</protein>